<gene>
    <name evidence="2" type="ORF">Tsubulata_026003</name>
</gene>
<protein>
    <submittedName>
        <fullName evidence="2">Uncharacterized protein</fullName>
    </submittedName>
</protein>
<dbReference type="Proteomes" id="UP001141552">
    <property type="component" value="Unassembled WGS sequence"/>
</dbReference>
<keyword evidence="3" id="KW-1185">Reference proteome</keyword>
<evidence type="ECO:0000256" key="1">
    <source>
        <dbReference type="SAM" id="MobiDB-lite"/>
    </source>
</evidence>
<reference evidence="2" key="1">
    <citation type="submission" date="2022-02" db="EMBL/GenBank/DDBJ databases">
        <authorList>
            <person name="Henning P.M."/>
            <person name="McCubbin A.G."/>
            <person name="Shore J.S."/>
        </authorList>
    </citation>
    <scope>NUCLEOTIDE SEQUENCE</scope>
    <source>
        <strain evidence="2">F60SS</strain>
        <tissue evidence="2">Leaves</tissue>
    </source>
</reference>
<evidence type="ECO:0000313" key="3">
    <source>
        <dbReference type="Proteomes" id="UP001141552"/>
    </source>
</evidence>
<dbReference type="AlphaFoldDB" id="A0A9Q0FJX8"/>
<feature type="region of interest" description="Disordered" evidence="1">
    <location>
        <begin position="1"/>
        <end position="73"/>
    </location>
</feature>
<dbReference type="EMBL" id="JAKUCV010005230">
    <property type="protein sequence ID" value="KAJ4832010.1"/>
    <property type="molecule type" value="Genomic_DNA"/>
</dbReference>
<reference evidence="2" key="2">
    <citation type="journal article" date="2023" name="Plants (Basel)">
        <title>Annotation of the Turnera subulata (Passifloraceae) Draft Genome Reveals the S-Locus Evolved after the Divergence of Turneroideae from Passifloroideae in a Stepwise Manner.</title>
        <authorList>
            <person name="Henning P.M."/>
            <person name="Roalson E.H."/>
            <person name="Mir W."/>
            <person name="McCubbin A.G."/>
            <person name="Shore J.S."/>
        </authorList>
    </citation>
    <scope>NUCLEOTIDE SEQUENCE</scope>
    <source>
        <strain evidence="2">F60SS</strain>
    </source>
</reference>
<sequence length="194" mass="21640">MAADLYSGSRSRSGVEHLSGTDGGGEDGIGDGILRLFDSVELHDSGSSGSGSCVEEEEEEEYLSGAGSDVDEEEEFEDEMERGLFCRGRDGIHGDFVPLSGDTRPEVLQRYVPKSVKEAFDRYSEVVVRSQGFDCDPNLYNALPSFLKDSYYTQPVDIRDPQHFASLRSCFKPYLKRSQYALYSFEEVITTLRP</sequence>
<proteinExistence type="predicted"/>
<accession>A0A9Q0FJX8</accession>
<organism evidence="2 3">
    <name type="scientific">Turnera subulata</name>
    <dbReference type="NCBI Taxonomy" id="218843"/>
    <lineage>
        <taxon>Eukaryota</taxon>
        <taxon>Viridiplantae</taxon>
        <taxon>Streptophyta</taxon>
        <taxon>Embryophyta</taxon>
        <taxon>Tracheophyta</taxon>
        <taxon>Spermatophyta</taxon>
        <taxon>Magnoliopsida</taxon>
        <taxon>eudicotyledons</taxon>
        <taxon>Gunneridae</taxon>
        <taxon>Pentapetalae</taxon>
        <taxon>rosids</taxon>
        <taxon>fabids</taxon>
        <taxon>Malpighiales</taxon>
        <taxon>Passifloraceae</taxon>
        <taxon>Turnera</taxon>
    </lineage>
</organism>
<evidence type="ECO:0000313" key="2">
    <source>
        <dbReference type="EMBL" id="KAJ4832010.1"/>
    </source>
</evidence>
<name>A0A9Q0FJX8_9ROSI</name>
<comment type="caution">
    <text evidence="2">The sequence shown here is derived from an EMBL/GenBank/DDBJ whole genome shotgun (WGS) entry which is preliminary data.</text>
</comment>